<feature type="signal peptide" evidence="7">
    <location>
        <begin position="1"/>
        <end position="22"/>
    </location>
</feature>
<dbReference type="EMBL" id="JAINUG010000001">
    <property type="protein sequence ID" value="KAJ8418836.1"/>
    <property type="molecule type" value="Genomic_DNA"/>
</dbReference>
<dbReference type="Gene3D" id="3.10.450.10">
    <property type="match status" value="2"/>
</dbReference>
<evidence type="ECO:0000256" key="1">
    <source>
        <dbReference type="ARBA" id="ARBA00022690"/>
    </source>
</evidence>
<feature type="compositionally biased region" description="Basic and acidic residues" evidence="6">
    <location>
        <begin position="302"/>
        <end position="312"/>
    </location>
</feature>
<dbReference type="FunFam" id="3.10.450.10:FF:000002">
    <property type="entry name" value="Kininogen 1"/>
    <property type="match status" value="1"/>
</dbReference>
<evidence type="ECO:0000256" key="2">
    <source>
        <dbReference type="ARBA" id="ARBA00022704"/>
    </source>
</evidence>
<feature type="compositionally biased region" description="Low complexity" evidence="6">
    <location>
        <begin position="338"/>
        <end position="352"/>
    </location>
</feature>
<evidence type="ECO:0000256" key="5">
    <source>
        <dbReference type="ARBA" id="ARBA00023180"/>
    </source>
</evidence>
<keyword evidence="5" id="KW-0325">Glycoprotein</keyword>
<protein>
    <recommendedName>
        <fullName evidence="8">Cystatin kininogen-type domain-containing protein</fullName>
    </recommendedName>
</protein>
<sequence>MLRIWLLALCAVCLLLCRPGQTEDATETSCDDKEVEAAVDLALMTYNGNLQHGNQLALYQIVKATKVVNESSILFTLNWVVRESDCPVGGDKVWRDCDYLPQGHKGLSPCTATVYQSQLDGNQRTISVDCMHTVEPVVVAERAPCLGCRETIDIMNEDVKEPLMYSLAKFNAEANKSHHFLLRDVVSATRQVVAGFRYDFKFEMEKSNCSKSDFKEMTEECHPTDTEPEFSNCNSTVYIAPWRREEPDGHLDCRQGLVLQSAVLLSRRRPPGWSPLRNFNNFAVKVPLPVDPTPTPPPNPTAKEESSEESHEATLSPPGPPAMDPVASGTSMATQHHAILLELPAAEPASPLNCPSKPWKQFTPVTTPIPSQQEPTAAPGQPTEHRGFSDLDLLG</sequence>
<organism evidence="9 10">
    <name type="scientific">Aldrovandia affinis</name>
    <dbReference type="NCBI Taxonomy" id="143900"/>
    <lineage>
        <taxon>Eukaryota</taxon>
        <taxon>Metazoa</taxon>
        <taxon>Chordata</taxon>
        <taxon>Craniata</taxon>
        <taxon>Vertebrata</taxon>
        <taxon>Euteleostomi</taxon>
        <taxon>Actinopterygii</taxon>
        <taxon>Neopterygii</taxon>
        <taxon>Teleostei</taxon>
        <taxon>Notacanthiformes</taxon>
        <taxon>Halosauridae</taxon>
        <taxon>Aldrovandia</taxon>
    </lineage>
</organism>
<feature type="compositionally biased region" description="Polar residues" evidence="6">
    <location>
        <begin position="363"/>
        <end position="375"/>
    </location>
</feature>
<proteinExistence type="predicted"/>
<dbReference type="GO" id="GO:0072562">
    <property type="term" value="C:blood microparticle"/>
    <property type="evidence" value="ECO:0007669"/>
    <property type="project" value="TreeGrafter"/>
</dbReference>
<keyword evidence="3 7" id="KW-0732">Signal</keyword>
<evidence type="ECO:0000259" key="8">
    <source>
        <dbReference type="PROSITE" id="PS51647"/>
    </source>
</evidence>
<name>A0AAD7TEZ0_9TELE</name>
<keyword evidence="2" id="KW-0789">Thiol protease inhibitor</keyword>
<dbReference type="SMART" id="SM00043">
    <property type="entry name" value="CY"/>
    <property type="match status" value="2"/>
</dbReference>
<keyword evidence="4" id="KW-1015">Disulfide bond</keyword>
<evidence type="ECO:0000313" key="9">
    <source>
        <dbReference type="EMBL" id="KAJ8418836.1"/>
    </source>
</evidence>
<dbReference type="AlphaFoldDB" id="A0AAD7TEZ0"/>
<keyword evidence="1" id="KW-0646">Protease inhibitor</keyword>
<evidence type="ECO:0000256" key="6">
    <source>
        <dbReference type="SAM" id="MobiDB-lite"/>
    </source>
</evidence>
<dbReference type="SUPFAM" id="SSF54403">
    <property type="entry name" value="Cystatin/monellin"/>
    <property type="match status" value="2"/>
</dbReference>
<evidence type="ECO:0000256" key="4">
    <source>
        <dbReference type="ARBA" id="ARBA00023157"/>
    </source>
</evidence>
<dbReference type="GO" id="GO:0004869">
    <property type="term" value="F:cysteine-type endopeptidase inhibitor activity"/>
    <property type="evidence" value="ECO:0007669"/>
    <property type="project" value="UniProtKB-KW"/>
</dbReference>
<dbReference type="GO" id="GO:0007204">
    <property type="term" value="P:positive regulation of cytosolic calcium ion concentration"/>
    <property type="evidence" value="ECO:0007669"/>
    <property type="project" value="TreeGrafter"/>
</dbReference>
<keyword evidence="10" id="KW-1185">Reference proteome</keyword>
<evidence type="ECO:0000256" key="3">
    <source>
        <dbReference type="ARBA" id="ARBA00022729"/>
    </source>
</evidence>
<dbReference type="PANTHER" id="PTHR13814">
    <property type="entry name" value="FETUIN"/>
    <property type="match status" value="1"/>
</dbReference>
<dbReference type="PROSITE" id="PS51647">
    <property type="entry name" value="CYSTATIN_KININOGEN"/>
    <property type="match status" value="2"/>
</dbReference>
<dbReference type="InterPro" id="IPR000010">
    <property type="entry name" value="Cystatin_dom"/>
</dbReference>
<dbReference type="InterPro" id="IPR027358">
    <property type="entry name" value="Kininogen-type_cystatin_dom"/>
</dbReference>
<evidence type="ECO:0000313" key="10">
    <source>
        <dbReference type="Proteomes" id="UP001221898"/>
    </source>
</evidence>
<feature type="domain" description="Cystatin kininogen-type" evidence="8">
    <location>
        <begin position="154"/>
        <end position="259"/>
    </location>
</feature>
<dbReference type="PANTHER" id="PTHR13814:SF12">
    <property type="entry name" value="KININOGEN-1"/>
    <property type="match status" value="1"/>
</dbReference>
<dbReference type="CDD" id="cd00042">
    <property type="entry name" value="CY"/>
    <property type="match status" value="2"/>
</dbReference>
<dbReference type="Pfam" id="PF00031">
    <property type="entry name" value="Cystatin"/>
    <property type="match status" value="2"/>
</dbReference>
<gene>
    <name evidence="9" type="ORF">AAFF_G00003350</name>
</gene>
<feature type="region of interest" description="Disordered" evidence="6">
    <location>
        <begin position="287"/>
        <end position="395"/>
    </location>
</feature>
<dbReference type="Proteomes" id="UP001221898">
    <property type="component" value="Unassembled WGS sequence"/>
</dbReference>
<reference evidence="9" key="1">
    <citation type="journal article" date="2023" name="Science">
        <title>Genome structures resolve the early diversification of teleost fishes.</title>
        <authorList>
            <person name="Parey E."/>
            <person name="Louis A."/>
            <person name="Montfort J."/>
            <person name="Bouchez O."/>
            <person name="Roques C."/>
            <person name="Iampietro C."/>
            <person name="Lluch J."/>
            <person name="Castinel A."/>
            <person name="Donnadieu C."/>
            <person name="Desvignes T."/>
            <person name="Floi Bucao C."/>
            <person name="Jouanno E."/>
            <person name="Wen M."/>
            <person name="Mejri S."/>
            <person name="Dirks R."/>
            <person name="Jansen H."/>
            <person name="Henkel C."/>
            <person name="Chen W.J."/>
            <person name="Zahm M."/>
            <person name="Cabau C."/>
            <person name="Klopp C."/>
            <person name="Thompson A.W."/>
            <person name="Robinson-Rechavi M."/>
            <person name="Braasch I."/>
            <person name="Lecointre G."/>
            <person name="Bobe J."/>
            <person name="Postlethwait J.H."/>
            <person name="Berthelot C."/>
            <person name="Roest Crollius H."/>
            <person name="Guiguen Y."/>
        </authorList>
    </citation>
    <scope>NUCLEOTIDE SEQUENCE</scope>
    <source>
        <strain evidence="9">NC1722</strain>
    </source>
</reference>
<dbReference type="InterPro" id="IPR046350">
    <property type="entry name" value="Cystatin_sf"/>
</dbReference>
<comment type="caution">
    <text evidence="9">The sequence shown here is derived from an EMBL/GenBank/DDBJ whole genome shotgun (WGS) entry which is preliminary data.</text>
</comment>
<dbReference type="GO" id="GO:0030195">
    <property type="term" value="P:negative regulation of blood coagulation"/>
    <property type="evidence" value="ECO:0007669"/>
    <property type="project" value="TreeGrafter"/>
</dbReference>
<evidence type="ECO:0000256" key="7">
    <source>
        <dbReference type="SAM" id="SignalP"/>
    </source>
</evidence>
<dbReference type="InterPro" id="IPR050735">
    <property type="entry name" value="Kininogen_Fetuin_HRG"/>
</dbReference>
<feature type="compositionally biased region" description="Pro residues" evidence="6">
    <location>
        <begin position="289"/>
        <end position="300"/>
    </location>
</feature>
<feature type="chain" id="PRO_5041922470" description="Cystatin kininogen-type domain-containing protein" evidence="7">
    <location>
        <begin position="23"/>
        <end position="395"/>
    </location>
</feature>
<feature type="domain" description="Cystatin kininogen-type" evidence="8">
    <location>
        <begin position="30"/>
        <end position="135"/>
    </location>
</feature>
<accession>A0AAD7TEZ0</accession>